<dbReference type="InterPro" id="IPR002372">
    <property type="entry name" value="PQQ_rpt_dom"/>
</dbReference>
<sequence length="700" mass="77326">MIQMKPIWKKRFLAIPFCGFLAITCLVVHEGIAAPTSTDWSSYGGNQFEQHFSPLAQITHDNAHRLKLAWHHDFDTNRGQEGIPIVVDGVMYASSNWSRVFALEAATGRLLWSYDPRVPGDTAWRGCCDTVNRGVAYWHGMIYVGTFDGRLVALDARTGREVWSVNTIPPDAILGKARAYSVDGAPRIAHGNVIIGNGGAELGARGFVSAFDGMTGKLKWRFFTVPNVDDEADHAVSDPVLHDMAWPTWSPTEAWHVSGGGGTVWDSILYDPVTDLVYIGVGNGSPWNYKLRSDGKGDNLFLGSIVAVKPDTGEYVWHFQETPRDQWDYTSTQTITTADLPVDGQVRHVILHAPKNGFFYMIDARTGQFLSGRNYVFVNWATGLDPHTGRPLFTPDALYTLTGRNTKMYPGALGAHNFPPMAYSPLTRLAYIPAQQVPETYHADKVWSWNHKGWNLGLDGVQPADMADMKGWTIAWDPVRQQERFRIDHIGPWNGGMLVTGGDILFQGLSDGTFHAYDALNGQDLFSFPAQSGIIATPMTYSIDGIQYVAIEVGWGGTYPLYFGGPYKHLTTTGNRSRLLVFALEGNDRLPDQAPHDWSPVRPPARFDTAAAQRGAPDYATYCIGCHGHDVMSGGVLPDLRWSGALSDDTGFYNVVGRGALTAFGMDEFGSVLSRQKIEDIRQFIIQQANRSWHGTTNGN</sequence>
<dbReference type="SUPFAM" id="SSF50998">
    <property type="entry name" value="Quinoprotein alcohol dehydrogenase-like"/>
    <property type="match status" value="1"/>
</dbReference>
<dbReference type="Proteomes" id="UP000037566">
    <property type="component" value="Unassembled WGS sequence"/>
</dbReference>
<name>A0A0M0EG02_KOMEU</name>
<keyword evidence="2 11" id="KW-0349">Heme</keyword>
<dbReference type="STRING" id="33995.KOEU_22410"/>
<feature type="binding site" evidence="11">
    <location>
        <position position="133"/>
    </location>
    <ligand>
        <name>pyrroloquinoline quinone</name>
        <dbReference type="ChEBI" id="CHEBI:58442"/>
    </ligand>
</feature>
<evidence type="ECO:0000256" key="11">
    <source>
        <dbReference type="PIRSR" id="PIRSR617512-2"/>
    </source>
</evidence>
<keyword evidence="16" id="KW-1185">Reference proteome</keyword>
<keyword evidence="3 12" id="KW-0479">Metal-binding</keyword>
<feature type="binding site" description="covalent" evidence="11">
    <location>
        <position position="623"/>
    </location>
    <ligand>
        <name>heme c</name>
        <dbReference type="ChEBI" id="CHEBI:61717"/>
    </ligand>
</feature>
<evidence type="ECO:0000256" key="9">
    <source>
        <dbReference type="ARBA" id="ARBA00023157"/>
    </source>
</evidence>
<dbReference type="GO" id="GO:0016020">
    <property type="term" value="C:membrane"/>
    <property type="evidence" value="ECO:0007669"/>
    <property type="project" value="InterPro"/>
</dbReference>
<feature type="binding site" evidence="12">
    <location>
        <position position="201"/>
    </location>
    <ligand>
        <name>Ca(2+)</name>
        <dbReference type="ChEBI" id="CHEBI:29108"/>
    </ligand>
</feature>
<evidence type="ECO:0000256" key="12">
    <source>
        <dbReference type="PIRSR" id="PIRSR617512-3"/>
    </source>
</evidence>
<keyword evidence="4" id="KW-0732">Signal</keyword>
<feature type="binding site" evidence="11">
    <location>
        <position position="263"/>
    </location>
    <ligand>
        <name>pyrroloquinoline quinone</name>
        <dbReference type="ChEBI" id="CHEBI:58442"/>
    </ligand>
</feature>
<feature type="binding site" description="covalent" evidence="11">
    <location>
        <position position="626"/>
    </location>
    <ligand>
        <name>heme c</name>
        <dbReference type="ChEBI" id="CHEBI:61717"/>
    </ligand>
</feature>
<evidence type="ECO:0000259" key="14">
    <source>
        <dbReference type="PROSITE" id="PS51007"/>
    </source>
</evidence>
<keyword evidence="7 15" id="KW-0560">Oxidoreductase</keyword>
<keyword evidence="5 12" id="KW-0106">Calcium</keyword>
<dbReference type="Gene3D" id="1.10.760.10">
    <property type="entry name" value="Cytochrome c-like domain"/>
    <property type="match status" value="1"/>
</dbReference>
<evidence type="ECO:0000313" key="16">
    <source>
        <dbReference type="Proteomes" id="UP000037566"/>
    </source>
</evidence>
<dbReference type="RefSeq" id="WP_053323465.1">
    <property type="nucleotide sequence ID" value="NZ_LHUQ01000013.1"/>
</dbReference>
<comment type="cofactor">
    <cofactor evidence="12">
        <name>Ca(2+)</name>
        <dbReference type="ChEBI" id="CHEBI:29108"/>
    </cofactor>
    <text evidence="12">Binds 1 Ca(2+) ion per subunit.</text>
</comment>
<comment type="caution">
    <text evidence="15">The sequence shown here is derived from an EMBL/GenBank/DDBJ whole genome shotgun (WGS) entry which is preliminary data.</text>
</comment>
<dbReference type="AlphaFoldDB" id="A0A0M0EG02"/>
<evidence type="ECO:0000256" key="10">
    <source>
        <dbReference type="PIRSR" id="PIRSR617512-1"/>
    </source>
</evidence>
<evidence type="ECO:0000256" key="7">
    <source>
        <dbReference type="ARBA" id="ARBA00023002"/>
    </source>
</evidence>
<dbReference type="InterPro" id="IPR017512">
    <property type="entry name" value="PQQ_MeOH/EtOH_DH"/>
</dbReference>
<comment type="cofactor">
    <cofactor evidence="11">
        <name>heme c</name>
        <dbReference type="ChEBI" id="CHEBI:61717"/>
    </cofactor>
    <text evidence="11">Binds 1 heme c group per subunit.</text>
</comment>
<feature type="binding site" evidence="11">
    <location>
        <position position="81"/>
    </location>
    <ligand>
        <name>pyrroloquinoline quinone</name>
        <dbReference type="ChEBI" id="CHEBI:58442"/>
    </ligand>
</feature>
<feature type="binding site" description="axial binding residue" evidence="12">
    <location>
        <position position="627"/>
    </location>
    <ligand>
        <name>heme c</name>
        <dbReference type="ChEBI" id="CHEBI:61717"/>
    </ligand>
    <ligandPart>
        <name>Fe</name>
        <dbReference type="ChEBI" id="CHEBI:18248"/>
    </ligandPart>
</feature>
<dbReference type="InterPro" id="IPR009056">
    <property type="entry name" value="Cyt_c-like_dom"/>
</dbReference>
<evidence type="ECO:0000256" key="8">
    <source>
        <dbReference type="ARBA" id="ARBA00023004"/>
    </source>
</evidence>
<dbReference type="EMBL" id="LHUQ01000013">
    <property type="protein sequence ID" value="KON64173.1"/>
    <property type="molecule type" value="Genomic_DNA"/>
</dbReference>
<dbReference type="PANTHER" id="PTHR32303">
    <property type="entry name" value="QUINOPROTEIN ALCOHOL DEHYDROGENASE (CYTOCHROME C)"/>
    <property type="match status" value="1"/>
</dbReference>
<dbReference type="Pfam" id="PF01011">
    <property type="entry name" value="PQQ"/>
    <property type="match status" value="2"/>
</dbReference>
<protein>
    <submittedName>
        <fullName evidence="15">Alcohol dehydrogenase [cytochrome c]</fullName>
        <ecNumber evidence="15">1.1.2.8</ecNumber>
    </submittedName>
</protein>
<dbReference type="SUPFAM" id="SSF46626">
    <property type="entry name" value="Cytochrome c"/>
    <property type="match status" value="1"/>
</dbReference>
<evidence type="ECO:0000256" key="2">
    <source>
        <dbReference type="ARBA" id="ARBA00022617"/>
    </source>
</evidence>
<dbReference type="InterPro" id="IPR011047">
    <property type="entry name" value="Quinoprotein_ADH-like_sf"/>
</dbReference>
<dbReference type="CDD" id="cd10279">
    <property type="entry name" value="PQQ_ADH_II"/>
    <property type="match status" value="1"/>
</dbReference>
<accession>A0A0M0EG02</accession>
<evidence type="ECO:0000256" key="1">
    <source>
        <dbReference type="ARBA" id="ARBA00008156"/>
    </source>
</evidence>
<reference evidence="15" key="1">
    <citation type="submission" date="2015-08" db="EMBL/GenBank/DDBJ databases">
        <title>Draft genome sequence of Komagataeibacter europaeus CECT 8546 a cellulose producer strain from vinegar produced by the traditional method.</title>
        <authorList>
            <person name="Poehlein A."/>
            <person name="Valera M.J."/>
            <person name="Haack F.S."/>
            <person name="Mas A."/>
            <person name="Daniel R."/>
            <person name="Streit W.R."/>
            <person name="Mateo E."/>
        </authorList>
    </citation>
    <scope>NUCLEOTIDE SEQUENCE [LARGE SCALE GENOMIC DNA]</scope>
    <source>
        <strain evidence="15">CECT 8546</strain>
    </source>
</reference>
<keyword evidence="9 13" id="KW-1015">Disulfide bond</keyword>
<dbReference type="Gene3D" id="2.140.10.10">
    <property type="entry name" value="Quinoprotein alcohol dehydrogenase-like superfamily"/>
    <property type="match status" value="1"/>
</dbReference>
<dbReference type="PATRIC" id="fig|33995.3.peg.2495"/>
<feature type="binding site" evidence="12">
    <location>
        <position position="283"/>
    </location>
    <ligand>
        <name>Ca(2+)</name>
        <dbReference type="ChEBI" id="CHEBI:29108"/>
    </ligand>
</feature>
<dbReference type="NCBIfam" id="TIGR03075">
    <property type="entry name" value="PQQ_enz_alc_DH"/>
    <property type="match status" value="1"/>
</dbReference>
<comment type="cofactor">
    <cofactor evidence="11">
        <name>pyrroloquinoline quinone</name>
        <dbReference type="ChEBI" id="CHEBI:58442"/>
    </cofactor>
    <text evidence="11">Binds 1 PQQ group per subunit.</text>
</comment>
<dbReference type="GO" id="GO:0030288">
    <property type="term" value="C:outer membrane-bounded periplasmic space"/>
    <property type="evidence" value="ECO:0007669"/>
    <property type="project" value="InterPro"/>
</dbReference>
<feature type="binding site" evidence="11">
    <location>
        <position position="355"/>
    </location>
    <ligand>
        <name>pyrroloquinoline quinone</name>
        <dbReference type="ChEBI" id="CHEBI:58442"/>
    </ligand>
</feature>
<evidence type="ECO:0000256" key="13">
    <source>
        <dbReference type="PIRSR" id="PIRSR617512-4"/>
    </source>
</evidence>
<feature type="disulfide bond" evidence="13">
    <location>
        <begin position="127"/>
        <end position="128"/>
    </location>
</feature>
<feature type="active site" description="Proton acceptor" evidence="10">
    <location>
        <position position="328"/>
    </location>
</feature>
<keyword evidence="8 12" id="KW-0408">Iron</keyword>
<feature type="binding site" description="axial binding residue" evidence="12">
    <location>
        <position position="666"/>
    </location>
    <ligand>
        <name>heme c</name>
        <dbReference type="ChEBI" id="CHEBI:61717"/>
    </ligand>
    <ligandPart>
        <name>Fe</name>
        <dbReference type="ChEBI" id="CHEBI:18248"/>
    </ligandPart>
</feature>
<evidence type="ECO:0000256" key="3">
    <source>
        <dbReference type="ARBA" id="ARBA00022723"/>
    </source>
</evidence>
<feature type="binding site" evidence="11">
    <location>
        <begin position="199"/>
        <end position="200"/>
    </location>
    <ligand>
        <name>pyrroloquinoline quinone</name>
        <dbReference type="ChEBI" id="CHEBI:58442"/>
    </ligand>
</feature>
<feature type="domain" description="Cytochrome c" evidence="14">
    <location>
        <begin position="610"/>
        <end position="689"/>
    </location>
</feature>
<dbReference type="GO" id="GO:0005509">
    <property type="term" value="F:calcium ion binding"/>
    <property type="evidence" value="ECO:0007669"/>
    <property type="project" value="InterPro"/>
</dbReference>
<dbReference type="GO" id="GO:0009055">
    <property type="term" value="F:electron transfer activity"/>
    <property type="evidence" value="ECO:0007669"/>
    <property type="project" value="InterPro"/>
</dbReference>
<dbReference type="GO" id="GO:0052934">
    <property type="term" value="F:alcohol dehydrogenase (cytochrome c) activity"/>
    <property type="evidence" value="ECO:0007669"/>
    <property type="project" value="UniProtKB-EC"/>
</dbReference>
<dbReference type="GO" id="GO:0020037">
    <property type="term" value="F:heme binding"/>
    <property type="evidence" value="ECO:0007669"/>
    <property type="project" value="InterPro"/>
</dbReference>
<keyword evidence="6 11" id="KW-0634">PQQ</keyword>
<evidence type="ECO:0000256" key="4">
    <source>
        <dbReference type="ARBA" id="ARBA00022729"/>
    </source>
</evidence>
<comment type="similarity">
    <text evidence="1">Belongs to the bacterial PQQ dehydrogenase family.</text>
</comment>
<evidence type="ECO:0000256" key="6">
    <source>
        <dbReference type="ARBA" id="ARBA00022891"/>
    </source>
</evidence>
<dbReference type="EC" id="1.1.2.8" evidence="15"/>
<evidence type="ECO:0000256" key="5">
    <source>
        <dbReference type="ARBA" id="ARBA00022837"/>
    </source>
</evidence>
<dbReference type="PROSITE" id="PS00364">
    <property type="entry name" value="BACTERIAL_PQQ_2"/>
    <property type="match status" value="1"/>
</dbReference>
<feature type="binding site" evidence="12">
    <location>
        <position position="328"/>
    </location>
    <ligand>
        <name>Ca(2+)</name>
        <dbReference type="ChEBI" id="CHEBI:29108"/>
    </ligand>
</feature>
<organism evidence="15 16">
    <name type="scientific">Komagataeibacter europaeus</name>
    <name type="common">Gluconacetobacter europaeus</name>
    <dbReference type="NCBI Taxonomy" id="33995"/>
    <lineage>
        <taxon>Bacteria</taxon>
        <taxon>Pseudomonadati</taxon>
        <taxon>Pseudomonadota</taxon>
        <taxon>Alphaproteobacteria</taxon>
        <taxon>Acetobacterales</taxon>
        <taxon>Acetobacteraceae</taxon>
        <taxon>Komagataeibacter</taxon>
    </lineage>
</organism>
<dbReference type="InterPro" id="IPR036909">
    <property type="entry name" value="Cyt_c-like_dom_sf"/>
</dbReference>
<evidence type="ECO:0000313" key="15">
    <source>
        <dbReference type="EMBL" id="KON64173.1"/>
    </source>
</evidence>
<proteinExistence type="inferred from homology"/>
<gene>
    <name evidence="15" type="primary">adhA3</name>
    <name evidence="15" type="ORF">KOEU_22410</name>
</gene>
<dbReference type="Pfam" id="PF13442">
    <property type="entry name" value="Cytochrome_CBB3"/>
    <property type="match status" value="1"/>
</dbReference>
<dbReference type="InterPro" id="IPR001479">
    <property type="entry name" value="Quinoprotein_DH_CS"/>
</dbReference>
<dbReference type="InterPro" id="IPR018391">
    <property type="entry name" value="PQQ_b-propeller_rpt"/>
</dbReference>
<dbReference type="PROSITE" id="PS51007">
    <property type="entry name" value="CYTC"/>
    <property type="match status" value="1"/>
</dbReference>
<dbReference type="OrthoDB" id="9794322at2"/>
<dbReference type="SMART" id="SM00564">
    <property type="entry name" value="PQQ"/>
    <property type="match status" value="5"/>
</dbReference>